<dbReference type="RefSeq" id="WP_154472052.1">
    <property type="nucleotide sequence ID" value="NZ_DBEWUL010000027.1"/>
</dbReference>
<keyword evidence="2" id="KW-1185">Reference proteome</keyword>
<protein>
    <submittedName>
        <fullName evidence="1">Phage tail protein</fullName>
    </submittedName>
</protein>
<dbReference type="Proteomes" id="UP000429958">
    <property type="component" value="Unassembled WGS sequence"/>
</dbReference>
<evidence type="ECO:0000313" key="1">
    <source>
        <dbReference type="EMBL" id="MSS36607.1"/>
    </source>
</evidence>
<organism evidence="1 2">
    <name type="scientific">Clostridium porci</name>
    <dbReference type="NCBI Taxonomy" id="2605778"/>
    <lineage>
        <taxon>Bacteria</taxon>
        <taxon>Bacillati</taxon>
        <taxon>Bacillota</taxon>
        <taxon>Clostridia</taxon>
        <taxon>Eubacteriales</taxon>
        <taxon>Clostridiaceae</taxon>
        <taxon>Clostridium</taxon>
    </lineage>
</organism>
<name>A0A7X2TC80_9CLOT</name>
<gene>
    <name evidence="1" type="ORF">FYJ39_08485</name>
</gene>
<sequence>MFKTHLINRFNAYKNGKQLIGVAGELTLPEVTNLTDTMEGAGTGGNMDIPVVGLIDDMEMEVSFMSLCEDIFSVMDPTESADLTLNGALQGSDAGTGIVKYQQISVSVRGMLKKFTPGSMKAGGKMGSSVTLGLSYYKVVLDGKTMIEIDRFNGIYIINGKDVLKEVRDMC</sequence>
<accession>A0A7X2TC80</accession>
<reference evidence="1 2" key="1">
    <citation type="submission" date="2019-08" db="EMBL/GenBank/DDBJ databases">
        <title>In-depth cultivation of the pig gut microbiome towards novel bacterial diversity and tailored functional studies.</title>
        <authorList>
            <person name="Wylensek D."/>
            <person name="Hitch T.C.A."/>
            <person name="Clavel T."/>
        </authorList>
    </citation>
    <scope>NUCLEOTIDE SEQUENCE [LARGE SCALE GENOMIC DNA]</scope>
    <source>
        <strain evidence="1 2">WCA-389-WT-23D1</strain>
    </source>
</reference>
<proteinExistence type="predicted"/>
<dbReference type="InterPro" id="IPR006498">
    <property type="entry name" value="Tail_tube"/>
</dbReference>
<dbReference type="EMBL" id="VUMD01000006">
    <property type="protein sequence ID" value="MSS36607.1"/>
    <property type="molecule type" value="Genomic_DNA"/>
</dbReference>
<evidence type="ECO:0000313" key="2">
    <source>
        <dbReference type="Proteomes" id="UP000429958"/>
    </source>
</evidence>
<dbReference type="AlphaFoldDB" id="A0A7X2TC80"/>
<dbReference type="Pfam" id="PF04985">
    <property type="entry name" value="Phage_tube"/>
    <property type="match status" value="1"/>
</dbReference>
<comment type="caution">
    <text evidence="1">The sequence shown here is derived from an EMBL/GenBank/DDBJ whole genome shotgun (WGS) entry which is preliminary data.</text>
</comment>